<comment type="caution">
    <text evidence="4">The sequence shown here is derived from an EMBL/GenBank/DDBJ whole genome shotgun (WGS) entry which is preliminary data.</text>
</comment>
<dbReference type="SUPFAM" id="SSF53335">
    <property type="entry name" value="S-adenosyl-L-methionine-dependent methyltransferases"/>
    <property type="match status" value="1"/>
</dbReference>
<dbReference type="EMBL" id="SJPI01000003">
    <property type="protein sequence ID" value="TWT49104.1"/>
    <property type="molecule type" value="Genomic_DNA"/>
</dbReference>
<proteinExistence type="predicted"/>
<dbReference type="InterPro" id="IPR029063">
    <property type="entry name" value="SAM-dependent_MTases_sf"/>
</dbReference>
<keyword evidence="2 4" id="KW-0808">Transferase</keyword>
<dbReference type="OrthoDB" id="9803017at2"/>
<evidence type="ECO:0000313" key="4">
    <source>
        <dbReference type="EMBL" id="TWT49104.1"/>
    </source>
</evidence>
<dbReference type="PANTHER" id="PTHR43542">
    <property type="entry name" value="METHYLTRANSFERASE"/>
    <property type="match status" value="1"/>
</dbReference>
<dbReference type="EC" id="2.1.1.171" evidence="4"/>
<dbReference type="InterPro" id="IPR004398">
    <property type="entry name" value="RNA_MeTrfase_RsmD"/>
</dbReference>
<name>A0A5C5WEE1_9BACT</name>
<keyword evidence="1 4" id="KW-0489">Methyltransferase</keyword>
<dbReference type="Pfam" id="PF03602">
    <property type="entry name" value="Cons_hypoth95"/>
    <property type="match status" value="1"/>
</dbReference>
<organism evidence="4 5">
    <name type="scientific">Rubripirellula amarantea</name>
    <dbReference type="NCBI Taxonomy" id="2527999"/>
    <lineage>
        <taxon>Bacteria</taxon>
        <taxon>Pseudomonadati</taxon>
        <taxon>Planctomycetota</taxon>
        <taxon>Planctomycetia</taxon>
        <taxon>Pirellulales</taxon>
        <taxon>Pirellulaceae</taxon>
        <taxon>Rubripirellula</taxon>
    </lineage>
</organism>
<feature type="region of interest" description="Disordered" evidence="3">
    <location>
        <begin position="1"/>
        <end position="40"/>
    </location>
</feature>
<dbReference type="Gene3D" id="3.40.50.150">
    <property type="entry name" value="Vaccinia Virus protein VP39"/>
    <property type="match status" value="1"/>
</dbReference>
<dbReference type="Proteomes" id="UP000316598">
    <property type="component" value="Unassembled WGS sequence"/>
</dbReference>
<dbReference type="CDD" id="cd02440">
    <property type="entry name" value="AdoMet_MTases"/>
    <property type="match status" value="1"/>
</dbReference>
<evidence type="ECO:0000256" key="1">
    <source>
        <dbReference type="ARBA" id="ARBA00022603"/>
    </source>
</evidence>
<dbReference type="GO" id="GO:0052913">
    <property type="term" value="F:16S rRNA (guanine(966)-N(2))-methyltransferase activity"/>
    <property type="evidence" value="ECO:0007669"/>
    <property type="project" value="UniProtKB-EC"/>
</dbReference>
<reference evidence="4 5" key="1">
    <citation type="submission" date="2019-02" db="EMBL/GenBank/DDBJ databases">
        <title>Deep-cultivation of Planctomycetes and their phenomic and genomic characterization uncovers novel biology.</title>
        <authorList>
            <person name="Wiegand S."/>
            <person name="Jogler M."/>
            <person name="Boedeker C."/>
            <person name="Pinto D."/>
            <person name="Vollmers J."/>
            <person name="Rivas-Marin E."/>
            <person name="Kohn T."/>
            <person name="Peeters S.H."/>
            <person name="Heuer A."/>
            <person name="Rast P."/>
            <person name="Oberbeckmann S."/>
            <person name="Bunk B."/>
            <person name="Jeske O."/>
            <person name="Meyerdierks A."/>
            <person name="Storesund J.E."/>
            <person name="Kallscheuer N."/>
            <person name="Luecker S."/>
            <person name="Lage O.M."/>
            <person name="Pohl T."/>
            <person name="Merkel B.J."/>
            <person name="Hornburger P."/>
            <person name="Mueller R.-W."/>
            <person name="Bruemmer F."/>
            <person name="Labrenz M."/>
            <person name="Spormann A.M."/>
            <person name="Op Den Camp H."/>
            <person name="Overmann J."/>
            <person name="Amann R."/>
            <person name="Jetten M.S.M."/>
            <person name="Mascher T."/>
            <person name="Medema M.H."/>
            <person name="Devos D.P."/>
            <person name="Kaster A.-K."/>
            <person name="Ovreas L."/>
            <person name="Rohde M."/>
            <person name="Galperin M.Y."/>
            <person name="Jogler C."/>
        </authorList>
    </citation>
    <scope>NUCLEOTIDE SEQUENCE [LARGE SCALE GENOMIC DNA]</scope>
    <source>
        <strain evidence="4 5">Pla22</strain>
    </source>
</reference>
<keyword evidence="5" id="KW-1185">Reference proteome</keyword>
<accession>A0A5C5WEE1</accession>
<protein>
    <submittedName>
        <fullName evidence="4">Ribosomal RNA small subunit methyltransferase D</fullName>
        <ecNumber evidence="4">2.1.1.171</ecNumber>
    </submittedName>
</protein>
<feature type="compositionally biased region" description="Low complexity" evidence="3">
    <location>
        <begin position="1"/>
        <end position="15"/>
    </location>
</feature>
<evidence type="ECO:0000256" key="2">
    <source>
        <dbReference type="ARBA" id="ARBA00022679"/>
    </source>
</evidence>
<sequence length="237" mass="25587">MKGPNSKRNNSGKKSGISKKSDSGKNSAPKNSSGKPSKVIKPLKLRIIGGDMRGRTVTYHGADFTRPMKDNIRENLFNILGRAIKSSVAFDLFAGTGALGFESLSRGASSCVMVEQNRQAVREIQKTAETLDVAGRTKIIASDTFRVAGSLLAVPAQDTPWIVYLCPPYALWTEAFDPLMLILKTAIANAPPGSVIVTETDKTTDLDTFPPGDWDYRTYGKTTLGFIEPANRCGALS</sequence>
<evidence type="ECO:0000256" key="3">
    <source>
        <dbReference type="SAM" id="MobiDB-lite"/>
    </source>
</evidence>
<dbReference type="PANTHER" id="PTHR43542:SF1">
    <property type="entry name" value="METHYLTRANSFERASE"/>
    <property type="match status" value="1"/>
</dbReference>
<evidence type="ECO:0000313" key="5">
    <source>
        <dbReference type="Proteomes" id="UP000316598"/>
    </source>
</evidence>
<gene>
    <name evidence="4" type="primary">rsmD</name>
    <name evidence="4" type="ORF">Pla22_42960</name>
</gene>
<dbReference type="AlphaFoldDB" id="A0A5C5WEE1"/>